<protein>
    <submittedName>
        <fullName evidence="2">Uncharacterized protein</fullName>
    </submittedName>
</protein>
<dbReference type="AlphaFoldDB" id="A0A9P6KDJ8"/>
<organism evidence="2 3">
    <name type="scientific">Lunasporangiospora selenospora</name>
    <dbReference type="NCBI Taxonomy" id="979761"/>
    <lineage>
        <taxon>Eukaryota</taxon>
        <taxon>Fungi</taxon>
        <taxon>Fungi incertae sedis</taxon>
        <taxon>Mucoromycota</taxon>
        <taxon>Mortierellomycotina</taxon>
        <taxon>Mortierellomycetes</taxon>
        <taxon>Mortierellales</taxon>
        <taxon>Mortierellaceae</taxon>
        <taxon>Lunasporangiospora</taxon>
    </lineage>
</organism>
<feature type="compositionally biased region" description="Polar residues" evidence="1">
    <location>
        <begin position="1"/>
        <end position="16"/>
    </location>
</feature>
<sequence length="85" mass="8590">MLDYTTEQQPPQSQGYDSLYSHHSTPPTSTSSHYAPAAGAYLPPPIQTLPPGNGASAPGAVHPHGTAGVVHSSFASPTSPLPSGA</sequence>
<proteinExistence type="predicted"/>
<name>A0A9P6KDJ8_9FUNG</name>
<comment type="caution">
    <text evidence="2">The sequence shown here is derived from an EMBL/GenBank/DDBJ whole genome shotgun (WGS) entry which is preliminary data.</text>
</comment>
<feature type="region of interest" description="Disordered" evidence="1">
    <location>
        <begin position="1"/>
        <end position="85"/>
    </location>
</feature>
<reference evidence="2" key="1">
    <citation type="journal article" date="2020" name="Fungal Divers.">
        <title>Resolving the Mortierellaceae phylogeny through synthesis of multi-gene phylogenetics and phylogenomics.</title>
        <authorList>
            <person name="Vandepol N."/>
            <person name="Liber J."/>
            <person name="Desiro A."/>
            <person name="Na H."/>
            <person name="Kennedy M."/>
            <person name="Barry K."/>
            <person name="Grigoriev I.V."/>
            <person name="Miller A.N."/>
            <person name="O'Donnell K."/>
            <person name="Stajich J.E."/>
            <person name="Bonito G."/>
        </authorList>
    </citation>
    <scope>NUCLEOTIDE SEQUENCE</scope>
    <source>
        <strain evidence="2">KOD1015</strain>
    </source>
</reference>
<evidence type="ECO:0000313" key="2">
    <source>
        <dbReference type="EMBL" id="KAF9580810.1"/>
    </source>
</evidence>
<accession>A0A9P6KDJ8</accession>
<keyword evidence="3" id="KW-1185">Reference proteome</keyword>
<dbReference type="Proteomes" id="UP000780801">
    <property type="component" value="Unassembled WGS sequence"/>
</dbReference>
<dbReference type="EMBL" id="JAABOA010001837">
    <property type="protein sequence ID" value="KAF9580810.1"/>
    <property type="molecule type" value="Genomic_DNA"/>
</dbReference>
<evidence type="ECO:0000313" key="3">
    <source>
        <dbReference type="Proteomes" id="UP000780801"/>
    </source>
</evidence>
<evidence type="ECO:0000256" key="1">
    <source>
        <dbReference type="SAM" id="MobiDB-lite"/>
    </source>
</evidence>
<gene>
    <name evidence="2" type="ORF">BGW38_002394</name>
</gene>
<feature type="non-terminal residue" evidence="2">
    <location>
        <position position="85"/>
    </location>
</feature>
<feature type="compositionally biased region" description="Low complexity" evidence="1">
    <location>
        <begin position="21"/>
        <end position="41"/>
    </location>
</feature>